<accession>A0A0R1F9V4</accession>
<evidence type="ECO:0000313" key="1">
    <source>
        <dbReference type="EMBL" id="KRK18302.1"/>
    </source>
</evidence>
<sequence>MKFETIVNNVAHSIKLRQAKNGIDQFTLPVTFTHKYKIAAGCVVFIVAPDGSYQAKAFDQRYPDIDPEVQHIYHGAYFECDEDIDKMQPLIDAVAEQVN</sequence>
<name>A0A0R1F9V4_9LACO</name>
<dbReference type="EMBL" id="AZCN01000019">
    <property type="protein sequence ID" value="KRK18302.1"/>
    <property type="molecule type" value="Genomic_DNA"/>
</dbReference>
<evidence type="ECO:0000313" key="2">
    <source>
        <dbReference type="Proteomes" id="UP000051181"/>
    </source>
</evidence>
<organism evidence="1 2">
    <name type="scientific">Loigolactobacillus coryniformis subsp. coryniformis KCTC 3167 = DSM 20001</name>
    <dbReference type="NCBI Taxonomy" id="913848"/>
    <lineage>
        <taxon>Bacteria</taxon>
        <taxon>Bacillati</taxon>
        <taxon>Bacillota</taxon>
        <taxon>Bacilli</taxon>
        <taxon>Lactobacillales</taxon>
        <taxon>Lactobacillaceae</taxon>
        <taxon>Loigolactobacillus</taxon>
    </lineage>
</organism>
<reference evidence="1 2" key="1">
    <citation type="journal article" date="2015" name="Genome Announc.">
        <title>Expanding the biotechnology potential of lactobacilli through comparative genomics of 213 strains and associated genera.</title>
        <authorList>
            <person name="Sun Z."/>
            <person name="Harris H.M."/>
            <person name="McCann A."/>
            <person name="Guo C."/>
            <person name="Argimon S."/>
            <person name="Zhang W."/>
            <person name="Yang X."/>
            <person name="Jeffery I.B."/>
            <person name="Cooney J.C."/>
            <person name="Kagawa T.F."/>
            <person name="Liu W."/>
            <person name="Song Y."/>
            <person name="Salvetti E."/>
            <person name="Wrobel A."/>
            <person name="Rasinkangas P."/>
            <person name="Parkhill J."/>
            <person name="Rea M.C."/>
            <person name="O'Sullivan O."/>
            <person name="Ritari J."/>
            <person name="Douillard F.P."/>
            <person name="Paul Ross R."/>
            <person name="Yang R."/>
            <person name="Briner A.E."/>
            <person name="Felis G.E."/>
            <person name="de Vos W.M."/>
            <person name="Barrangou R."/>
            <person name="Klaenhammer T.R."/>
            <person name="Caufield P.W."/>
            <person name="Cui Y."/>
            <person name="Zhang H."/>
            <person name="O'Toole P.W."/>
        </authorList>
    </citation>
    <scope>NUCLEOTIDE SEQUENCE [LARGE SCALE GENOMIC DNA]</scope>
    <source>
        <strain evidence="1 2">DSM 20001</strain>
    </source>
</reference>
<dbReference type="eggNOG" id="ENOG5030A24">
    <property type="taxonomic scope" value="Bacteria"/>
</dbReference>
<gene>
    <name evidence="1" type="ORF">FD22_GL000719</name>
</gene>
<dbReference type="GeneID" id="65917017"/>
<proteinExistence type="predicted"/>
<comment type="caution">
    <text evidence="1">The sequence shown here is derived from an EMBL/GenBank/DDBJ whole genome shotgun (WGS) entry which is preliminary data.</text>
</comment>
<protein>
    <submittedName>
        <fullName evidence="1">Uncharacterized protein</fullName>
    </submittedName>
</protein>
<dbReference type="AlphaFoldDB" id="A0A0R1F9V4"/>
<dbReference type="Proteomes" id="UP000051181">
    <property type="component" value="Unassembled WGS sequence"/>
</dbReference>
<dbReference type="RefSeq" id="WP_010010052.1">
    <property type="nucleotide sequence ID" value="NZ_AZCN01000019.1"/>
</dbReference>
<dbReference type="PATRIC" id="fig|913848.6.peg.743"/>